<proteinExistence type="inferred from homology"/>
<dbReference type="GO" id="GO:0016020">
    <property type="term" value="C:membrane"/>
    <property type="evidence" value="ECO:0007669"/>
    <property type="project" value="UniProtKB-SubCell"/>
</dbReference>
<evidence type="ECO:0000313" key="9">
    <source>
        <dbReference type="EMBL" id="KJA27493.1"/>
    </source>
</evidence>
<feature type="domain" description="Phosphatidic acid phosphatase type 2/haloperoxidase" evidence="8">
    <location>
        <begin position="110"/>
        <end position="253"/>
    </location>
</feature>
<feature type="transmembrane region" description="Helical" evidence="7">
    <location>
        <begin position="235"/>
        <end position="253"/>
    </location>
</feature>
<dbReference type="CDD" id="cd03390">
    <property type="entry name" value="PAP2_containing_1_like"/>
    <property type="match status" value="1"/>
</dbReference>
<dbReference type="OMA" id="GPMIIFV"/>
<feature type="transmembrane region" description="Helical" evidence="7">
    <location>
        <begin position="110"/>
        <end position="130"/>
    </location>
</feature>
<sequence>MPSFLLFTNRKGLSGPPISAHRRRLFIRSYAPDWAITIILAVIFFSLNEVHGYRRLFSLADTSLLHPYTIHERVPDVALYFICFVAPLLIMPAVNFITVRSWWDFHTGSLGLVLSLALTGAMTQIVKITVGRPRPDIIDRCQPPSDAVDPQFGLTSWTICTQTDFGIMNDGFRSFFSGHSSLSFAGMGFLAYYLAGKVHLFDRRGHTGKAWLALSPFMAASLVAISRTMDYRHHWQDVLVGSIVGTVFSYFGYRQYYPPLSSPLCHRPYSPRIPKEDAEGTLPVHRPTLSHDYPFLANNGSNVDIADRQGSYELSDNVPHQGPELEEVWKQGPDSAQENAGSDAQGQPDVFSLPNPSSDHLATSSGRL</sequence>
<feature type="compositionally biased region" description="Polar residues" evidence="6">
    <location>
        <begin position="354"/>
        <end position="368"/>
    </location>
</feature>
<dbReference type="EMBL" id="KN817524">
    <property type="protein sequence ID" value="KJA27493.1"/>
    <property type="molecule type" value="Genomic_DNA"/>
</dbReference>
<comment type="similarity">
    <text evidence="2">Belongs to the PA-phosphatase related phosphoesterase family.</text>
</comment>
<dbReference type="AlphaFoldDB" id="A0A0D2MU11"/>
<dbReference type="FunFam" id="1.20.144.10:FF:000017">
    <property type="entry name" value="Diacylglycerol pyrophosphate phosphatase 1"/>
    <property type="match status" value="1"/>
</dbReference>
<dbReference type="PANTHER" id="PTHR10165">
    <property type="entry name" value="LIPID PHOSPHATE PHOSPHATASE"/>
    <property type="match status" value="1"/>
</dbReference>
<dbReference type="Proteomes" id="UP000054270">
    <property type="component" value="Unassembled WGS sequence"/>
</dbReference>
<keyword evidence="5 7" id="KW-0472">Membrane</keyword>
<dbReference type="InterPro" id="IPR000326">
    <property type="entry name" value="PAP2/HPO"/>
</dbReference>
<dbReference type="GO" id="GO:0006644">
    <property type="term" value="P:phospholipid metabolic process"/>
    <property type="evidence" value="ECO:0007669"/>
    <property type="project" value="InterPro"/>
</dbReference>
<feature type="transmembrane region" description="Helical" evidence="7">
    <location>
        <begin position="77"/>
        <end position="98"/>
    </location>
</feature>
<evidence type="ECO:0000256" key="1">
    <source>
        <dbReference type="ARBA" id="ARBA00004141"/>
    </source>
</evidence>
<feature type="compositionally biased region" description="Polar residues" evidence="6">
    <location>
        <begin position="334"/>
        <end position="345"/>
    </location>
</feature>
<evidence type="ECO:0000313" key="10">
    <source>
        <dbReference type="Proteomes" id="UP000054270"/>
    </source>
</evidence>
<evidence type="ECO:0000259" key="8">
    <source>
        <dbReference type="SMART" id="SM00014"/>
    </source>
</evidence>
<dbReference type="GO" id="GO:0008195">
    <property type="term" value="F:phosphatidate phosphatase activity"/>
    <property type="evidence" value="ECO:0007669"/>
    <property type="project" value="TreeGrafter"/>
</dbReference>
<feature type="region of interest" description="Disordered" evidence="6">
    <location>
        <begin position="313"/>
        <end position="368"/>
    </location>
</feature>
<dbReference type="STRING" id="945553.A0A0D2MU11"/>
<keyword evidence="4 7" id="KW-1133">Transmembrane helix</keyword>
<dbReference type="InterPro" id="IPR043216">
    <property type="entry name" value="PAP-like"/>
</dbReference>
<evidence type="ECO:0000256" key="5">
    <source>
        <dbReference type="ARBA" id="ARBA00023136"/>
    </source>
</evidence>
<evidence type="ECO:0000256" key="6">
    <source>
        <dbReference type="SAM" id="MobiDB-lite"/>
    </source>
</evidence>
<evidence type="ECO:0000256" key="7">
    <source>
        <dbReference type="SAM" id="Phobius"/>
    </source>
</evidence>
<feature type="transmembrane region" description="Helical" evidence="7">
    <location>
        <begin position="175"/>
        <end position="195"/>
    </location>
</feature>
<dbReference type="OrthoDB" id="8907274at2759"/>
<dbReference type="SMART" id="SM00014">
    <property type="entry name" value="acidPPc"/>
    <property type="match status" value="1"/>
</dbReference>
<evidence type="ECO:0000256" key="4">
    <source>
        <dbReference type="ARBA" id="ARBA00022989"/>
    </source>
</evidence>
<evidence type="ECO:0000256" key="2">
    <source>
        <dbReference type="ARBA" id="ARBA00008816"/>
    </source>
</evidence>
<reference evidence="10" key="1">
    <citation type="submission" date="2014-04" db="EMBL/GenBank/DDBJ databases">
        <title>Evolutionary Origins and Diversification of the Mycorrhizal Mutualists.</title>
        <authorList>
            <consortium name="DOE Joint Genome Institute"/>
            <consortium name="Mycorrhizal Genomics Consortium"/>
            <person name="Kohler A."/>
            <person name="Kuo A."/>
            <person name="Nagy L.G."/>
            <person name="Floudas D."/>
            <person name="Copeland A."/>
            <person name="Barry K.W."/>
            <person name="Cichocki N."/>
            <person name="Veneault-Fourrey C."/>
            <person name="LaButti K."/>
            <person name="Lindquist E.A."/>
            <person name="Lipzen A."/>
            <person name="Lundell T."/>
            <person name="Morin E."/>
            <person name="Murat C."/>
            <person name="Riley R."/>
            <person name="Ohm R."/>
            <person name="Sun H."/>
            <person name="Tunlid A."/>
            <person name="Henrissat B."/>
            <person name="Grigoriev I.V."/>
            <person name="Hibbett D.S."/>
            <person name="Martin F."/>
        </authorList>
    </citation>
    <scope>NUCLEOTIDE SEQUENCE [LARGE SCALE GENOMIC DNA]</scope>
    <source>
        <strain evidence="10">FD-334 SS-4</strain>
    </source>
</reference>
<organism evidence="9 10">
    <name type="scientific">Hypholoma sublateritium (strain FD-334 SS-4)</name>
    <dbReference type="NCBI Taxonomy" id="945553"/>
    <lineage>
        <taxon>Eukaryota</taxon>
        <taxon>Fungi</taxon>
        <taxon>Dikarya</taxon>
        <taxon>Basidiomycota</taxon>
        <taxon>Agaricomycotina</taxon>
        <taxon>Agaricomycetes</taxon>
        <taxon>Agaricomycetidae</taxon>
        <taxon>Agaricales</taxon>
        <taxon>Agaricineae</taxon>
        <taxon>Strophariaceae</taxon>
        <taxon>Hypholoma</taxon>
    </lineage>
</organism>
<evidence type="ECO:0000256" key="3">
    <source>
        <dbReference type="ARBA" id="ARBA00022692"/>
    </source>
</evidence>
<comment type="subcellular location">
    <subcellularLocation>
        <location evidence="1">Membrane</location>
        <topology evidence="1">Multi-pass membrane protein</topology>
    </subcellularLocation>
</comment>
<feature type="transmembrane region" description="Helical" evidence="7">
    <location>
        <begin position="30"/>
        <end position="47"/>
    </location>
</feature>
<name>A0A0D2MU11_HYPSF</name>
<feature type="transmembrane region" description="Helical" evidence="7">
    <location>
        <begin position="207"/>
        <end position="229"/>
    </location>
</feature>
<dbReference type="Gene3D" id="1.20.144.10">
    <property type="entry name" value="Phosphatidic acid phosphatase type 2/haloperoxidase"/>
    <property type="match status" value="1"/>
</dbReference>
<keyword evidence="10" id="KW-1185">Reference proteome</keyword>
<keyword evidence="3 7" id="KW-0812">Transmembrane</keyword>
<accession>A0A0D2MU11</accession>
<dbReference type="GO" id="GO:0046839">
    <property type="term" value="P:phospholipid dephosphorylation"/>
    <property type="evidence" value="ECO:0007669"/>
    <property type="project" value="TreeGrafter"/>
</dbReference>
<dbReference type="InterPro" id="IPR036938">
    <property type="entry name" value="PAP2/HPO_sf"/>
</dbReference>
<gene>
    <name evidence="9" type="ORF">HYPSUDRAFT_35407</name>
</gene>
<protein>
    <recommendedName>
        <fullName evidence="8">Phosphatidic acid phosphatase type 2/haloperoxidase domain-containing protein</fullName>
    </recommendedName>
</protein>
<dbReference type="PANTHER" id="PTHR10165:SF35">
    <property type="entry name" value="RE23632P"/>
    <property type="match status" value="1"/>
</dbReference>
<dbReference type="SUPFAM" id="SSF48317">
    <property type="entry name" value="Acid phosphatase/Vanadium-dependent haloperoxidase"/>
    <property type="match status" value="1"/>
</dbReference>
<dbReference type="Pfam" id="PF01569">
    <property type="entry name" value="PAP2"/>
    <property type="match status" value="1"/>
</dbReference>